<keyword evidence="8" id="KW-1185">Reference proteome</keyword>
<dbReference type="InterPro" id="IPR039618">
    <property type="entry name" value="CLE9-13"/>
</dbReference>
<feature type="region of interest" description="Disordered" evidence="5">
    <location>
        <begin position="81"/>
        <end position="109"/>
    </location>
</feature>
<accession>A0AAD4NW89</accession>
<proteinExistence type="inferred from homology"/>
<keyword evidence="4" id="KW-0379">Hydroxylation</keyword>
<dbReference type="GO" id="GO:0030154">
    <property type="term" value="P:cell differentiation"/>
    <property type="evidence" value="ECO:0007669"/>
    <property type="project" value="UniProtKB-KW"/>
</dbReference>
<dbReference type="PANTHER" id="PTHR34359">
    <property type="entry name" value="CLAVATA3/ESR (CLE)-RELATED PROTEIN 10"/>
    <property type="match status" value="1"/>
</dbReference>
<sequence>MKNSPPPTTNSASSTVGSTCSIVIIIVIVLCSAANTECSSSTLQDKSAYADKILNHVGDSHPSYPSPHRLLLRRLRLCQTPPPPHGRKIDPRYDVEQRLVPGGPNPLHN</sequence>
<protein>
    <submittedName>
        <fullName evidence="7">CLAVATA3/ESR-RELATED 9</fullName>
    </submittedName>
</protein>
<evidence type="ECO:0000256" key="1">
    <source>
        <dbReference type="ARBA" id="ARBA00005416"/>
    </source>
</evidence>
<organism evidence="7 8">
    <name type="scientific">Perilla frutescens var. hirtella</name>
    <name type="common">Perilla citriodora</name>
    <name type="synonym">Perilla setoyensis</name>
    <dbReference type="NCBI Taxonomy" id="608512"/>
    <lineage>
        <taxon>Eukaryota</taxon>
        <taxon>Viridiplantae</taxon>
        <taxon>Streptophyta</taxon>
        <taxon>Embryophyta</taxon>
        <taxon>Tracheophyta</taxon>
        <taxon>Spermatophyta</taxon>
        <taxon>Magnoliopsida</taxon>
        <taxon>eudicotyledons</taxon>
        <taxon>Gunneridae</taxon>
        <taxon>Pentapetalae</taxon>
        <taxon>asterids</taxon>
        <taxon>lamiids</taxon>
        <taxon>Lamiales</taxon>
        <taxon>Lamiaceae</taxon>
        <taxon>Nepetoideae</taxon>
        <taxon>Elsholtzieae</taxon>
        <taxon>Perilla</taxon>
    </lineage>
</organism>
<keyword evidence="6" id="KW-1133">Transmembrane helix</keyword>
<keyword evidence="3" id="KW-0221">Differentiation</keyword>
<dbReference type="PANTHER" id="PTHR34359:SF5">
    <property type="entry name" value="CLAVATA3_ESR (CLE)-RELATED PROTEIN 9"/>
    <property type="match status" value="1"/>
</dbReference>
<gene>
    <name evidence="7" type="ORF">C2S53_019444</name>
</gene>
<dbReference type="AlphaFoldDB" id="A0AAD4NW89"/>
<reference evidence="7 8" key="1">
    <citation type="journal article" date="2021" name="Nat. Commun.">
        <title>Incipient diploidization of the medicinal plant Perilla within 10,000 years.</title>
        <authorList>
            <person name="Zhang Y."/>
            <person name="Shen Q."/>
            <person name="Leng L."/>
            <person name="Zhang D."/>
            <person name="Chen S."/>
            <person name="Shi Y."/>
            <person name="Ning Z."/>
            <person name="Chen S."/>
        </authorList>
    </citation>
    <scope>NUCLEOTIDE SEQUENCE [LARGE SCALE GENOMIC DNA]</scope>
    <source>
        <strain evidence="8">cv. PC099</strain>
    </source>
</reference>
<keyword evidence="2" id="KW-0217">Developmental protein</keyword>
<evidence type="ECO:0000256" key="6">
    <source>
        <dbReference type="SAM" id="Phobius"/>
    </source>
</evidence>
<comment type="similarity">
    <text evidence="1">Belongs to the CLV3/ESR signal peptide family.</text>
</comment>
<evidence type="ECO:0000256" key="2">
    <source>
        <dbReference type="ARBA" id="ARBA00022473"/>
    </source>
</evidence>
<evidence type="ECO:0000313" key="7">
    <source>
        <dbReference type="EMBL" id="KAH6754919.1"/>
    </source>
</evidence>
<evidence type="ECO:0000256" key="3">
    <source>
        <dbReference type="ARBA" id="ARBA00022782"/>
    </source>
</evidence>
<name>A0AAD4NW89_PERFH</name>
<keyword evidence="6" id="KW-0812">Transmembrane</keyword>
<evidence type="ECO:0000256" key="5">
    <source>
        <dbReference type="SAM" id="MobiDB-lite"/>
    </source>
</evidence>
<keyword evidence="6" id="KW-0472">Membrane</keyword>
<feature type="transmembrane region" description="Helical" evidence="6">
    <location>
        <begin position="12"/>
        <end position="34"/>
    </location>
</feature>
<dbReference type="Proteomes" id="UP001190926">
    <property type="component" value="Unassembled WGS sequence"/>
</dbReference>
<feature type="compositionally biased region" description="Basic and acidic residues" evidence="5">
    <location>
        <begin position="87"/>
        <end position="97"/>
    </location>
</feature>
<dbReference type="EMBL" id="SDAM02029682">
    <property type="protein sequence ID" value="KAH6754919.1"/>
    <property type="molecule type" value="Genomic_DNA"/>
</dbReference>
<comment type="caution">
    <text evidence="7">The sequence shown here is derived from an EMBL/GenBank/DDBJ whole genome shotgun (WGS) entry which is preliminary data.</text>
</comment>
<evidence type="ECO:0000313" key="8">
    <source>
        <dbReference type="Proteomes" id="UP001190926"/>
    </source>
</evidence>
<evidence type="ECO:0000256" key="4">
    <source>
        <dbReference type="ARBA" id="ARBA00023278"/>
    </source>
</evidence>